<accession>E1SV65</accession>
<dbReference type="RefSeq" id="WP_013346671.1">
    <property type="nucleotide sequence ID" value="NC_014541.1"/>
</dbReference>
<keyword evidence="1" id="KW-0472">Membrane</keyword>
<proteinExistence type="predicted"/>
<dbReference type="AlphaFoldDB" id="E1SV65"/>
<name>E1SV65_FERBD</name>
<gene>
    <name evidence="3" type="ordered locus">Fbal_3166</name>
</gene>
<sequence length="146" mass="16172">MSPRERVLHSLLFEMIALAIVVPAGILLTGTDAGHMTATAIILSLMAMAWNYVYNLGFDRVFGSNRIDRSWGLRVGHGVGFEAGLVTVTIPVLMFSLNLGFVDALIMDIGFVVFFLVYAIIYNWAYDQFRARLERQGKLAPLGQTS</sequence>
<feature type="domain" description="Chlorhexidine efflux transporter" evidence="2">
    <location>
        <begin position="69"/>
        <end position="132"/>
    </location>
</feature>
<keyword evidence="1 3" id="KW-0812">Transmembrane</keyword>
<dbReference type="GeneID" id="67183383"/>
<dbReference type="Pfam" id="PF05232">
    <property type="entry name" value="BTP"/>
    <property type="match status" value="2"/>
</dbReference>
<dbReference type="NCBIfam" id="NF033664">
    <property type="entry name" value="PACE_transport"/>
    <property type="match status" value="1"/>
</dbReference>
<dbReference type="Proteomes" id="UP000006683">
    <property type="component" value="Chromosome"/>
</dbReference>
<organism evidence="3 4">
    <name type="scientific">Ferrimonas balearica (strain DSM 9799 / CCM 4581 / KCTC 23876 / PAT)</name>
    <dbReference type="NCBI Taxonomy" id="550540"/>
    <lineage>
        <taxon>Bacteria</taxon>
        <taxon>Pseudomonadati</taxon>
        <taxon>Pseudomonadota</taxon>
        <taxon>Gammaproteobacteria</taxon>
        <taxon>Alteromonadales</taxon>
        <taxon>Ferrimonadaceae</taxon>
        <taxon>Ferrimonas</taxon>
    </lineage>
</organism>
<dbReference type="OrthoDB" id="1631120at2"/>
<keyword evidence="4" id="KW-1185">Reference proteome</keyword>
<reference evidence="3 4" key="1">
    <citation type="journal article" date="2010" name="Stand. Genomic Sci.">
        <title>Complete genome sequence of Ferrimonas balearica type strain (PAT).</title>
        <authorList>
            <person name="Nolan M."/>
            <person name="Sikorski J."/>
            <person name="Davenport K."/>
            <person name="Lucas S."/>
            <person name="Glavina Del Rio T."/>
            <person name="Tice H."/>
            <person name="Cheng J."/>
            <person name="Goodwin L."/>
            <person name="Pitluck S."/>
            <person name="Liolios K."/>
            <person name="Ivanova N."/>
            <person name="Mavromatis K."/>
            <person name="Ovchinnikova G."/>
            <person name="Pati A."/>
            <person name="Chen A."/>
            <person name="Palaniappan K."/>
            <person name="Land M."/>
            <person name="Hauser L."/>
            <person name="Chang Y."/>
            <person name="Jeffries C."/>
            <person name="Tapia R."/>
            <person name="Brettin T."/>
            <person name="Detter J."/>
            <person name="Han C."/>
            <person name="Yasawong M."/>
            <person name="Rohde M."/>
            <person name="Tindall B."/>
            <person name="Goker M."/>
            <person name="Woyke T."/>
            <person name="Bristow J."/>
            <person name="Eisen J."/>
            <person name="Markowitz V."/>
            <person name="Hugenholtz P."/>
            <person name="Kyrpides N."/>
            <person name="Klenk H."/>
            <person name="Lapidus A."/>
        </authorList>
    </citation>
    <scope>NUCLEOTIDE SEQUENCE [LARGE SCALE GENOMIC DNA]</scope>
    <source>
        <strain evidence="4">DSM 9799 / CCM 4581 / KCTC 23876 / PAT</strain>
    </source>
</reference>
<protein>
    <submittedName>
        <fullName evidence="3">Transmembrane pair domain protein</fullName>
    </submittedName>
</protein>
<dbReference type="InterPro" id="IPR058208">
    <property type="entry name" value="PACE"/>
</dbReference>
<dbReference type="eggNOG" id="COG4125">
    <property type="taxonomic scope" value="Bacteria"/>
</dbReference>
<evidence type="ECO:0000313" key="3">
    <source>
        <dbReference type="EMBL" id="ADN77365.1"/>
    </source>
</evidence>
<feature type="transmembrane region" description="Helical" evidence="1">
    <location>
        <begin position="7"/>
        <end position="28"/>
    </location>
</feature>
<feature type="transmembrane region" description="Helical" evidence="1">
    <location>
        <begin position="75"/>
        <end position="99"/>
    </location>
</feature>
<dbReference type="InterPro" id="IPR007896">
    <property type="entry name" value="BTP_bacteria"/>
</dbReference>
<dbReference type="KEGG" id="fbl:Fbal_3166"/>
<feature type="domain" description="Chlorhexidine efflux transporter" evidence="2">
    <location>
        <begin position="1"/>
        <end position="63"/>
    </location>
</feature>
<keyword evidence="1" id="KW-1133">Transmembrane helix</keyword>
<feature type="transmembrane region" description="Helical" evidence="1">
    <location>
        <begin position="105"/>
        <end position="125"/>
    </location>
</feature>
<dbReference type="STRING" id="550540.Fbal_3166"/>
<feature type="transmembrane region" description="Helical" evidence="1">
    <location>
        <begin position="34"/>
        <end position="54"/>
    </location>
</feature>
<evidence type="ECO:0000259" key="2">
    <source>
        <dbReference type="Pfam" id="PF05232"/>
    </source>
</evidence>
<dbReference type="EMBL" id="CP002209">
    <property type="protein sequence ID" value="ADN77365.1"/>
    <property type="molecule type" value="Genomic_DNA"/>
</dbReference>
<evidence type="ECO:0000313" key="4">
    <source>
        <dbReference type="Proteomes" id="UP000006683"/>
    </source>
</evidence>
<dbReference type="HOGENOM" id="CLU_120004_1_0_6"/>
<evidence type="ECO:0000256" key="1">
    <source>
        <dbReference type="SAM" id="Phobius"/>
    </source>
</evidence>